<reference evidence="2" key="1">
    <citation type="submission" date="2022-10" db="EMBL/GenBank/DDBJ databases">
        <title>Comparative genomic analysis of Cohnella hashimotonis sp. nov., isolated from the International Space Station.</title>
        <authorList>
            <person name="Simpson A."/>
            <person name="Venkateswaran K."/>
        </authorList>
    </citation>
    <scope>NUCLEOTIDE SEQUENCE</scope>
    <source>
        <strain evidence="2">DSM 28161</strain>
    </source>
</reference>
<dbReference type="RefSeq" id="WP_277536583.1">
    <property type="nucleotide sequence ID" value="NZ_JAPDIA010000008.1"/>
</dbReference>
<protein>
    <submittedName>
        <fullName evidence="2">Uncharacterized protein</fullName>
    </submittedName>
</protein>
<proteinExistence type="predicted"/>
<sequence length="100" mass="11115">MTILVGLAPQETLKASIYYGVQDVFKGTEYESDVPNVDFGTIVYPEQGSFRIGMRLNGSAEADRLHIRWWAFKKLQEGAEGTGETSAERALYREAAPGKE</sequence>
<comment type="caution">
    <text evidence="2">The sequence shown here is derived from an EMBL/GenBank/DDBJ whole genome shotgun (WGS) entry which is preliminary data.</text>
</comment>
<evidence type="ECO:0000313" key="2">
    <source>
        <dbReference type="EMBL" id="MDG0812934.1"/>
    </source>
</evidence>
<dbReference type="Proteomes" id="UP001153404">
    <property type="component" value="Unassembled WGS sequence"/>
</dbReference>
<feature type="compositionally biased region" description="Basic and acidic residues" evidence="1">
    <location>
        <begin position="86"/>
        <end position="100"/>
    </location>
</feature>
<dbReference type="AlphaFoldDB" id="A0A9X4L3E0"/>
<keyword evidence="3" id="KW-1185">Reference proteome</keyword>
<gene>
    <name evidence="2" type="ORF">OMP40_29155</name>
</gene>
<dbReference type="EMBL" id="JAPDIA010000008">
    <property type="protein sequence ID" value="MDG0812934.1"/>
    <property type="molecule type" value="Genomic_DNA"/>
</dbReference>
<evidence type="ECO:0000256" key="1">
    <source>
        <dbReference type="SAM" id="MobiDB-lite"/>
    </source>
</evidence>
<organism evidence="2 3">
    <name type="scientific">Cohnella rhizosphaerae</name>
    <dbReference type="NCBI Taxonomy" id="1457232"/>
    <lineage>
        <taxon>Bacteria</taxon>
        <taxon>Bacillati</taxon>
        <taxon>Bacillota</taxon>
        <taxon>Bacilli</taxon>
        <taxon>Bacillales</taxon>
        <taxon>Paenibacillaceae</taxon>
        <taxon>Cohnella</taxon>
    </lineage>
</organism>
<accession>A0A9X4L3E0</accession>
<name>A0A9X4L3E0_9BACL</name>
<evidence type="ECO:0000313" key="3">
    <source>
        <dbReference type="Proteomes" id="UP001153404"/>
    </source>
</evidence>
<feature type="region of interest" description="Disordered" evidence="1">
    <location>
        <begin position="78"/>
        <end position="100"/>
    </location>
</feature>